<dbReference type="Proteomes" id="UP000824540">
    <property type="component" value="Unassembled WGS sequence"/>
</dbReference>
<protein>
    <submittedName>
        <fullName evidence="1">Uncharacterized protein</fullName>
    </submittedName>
</protein>
<reference evidence="1" key="1">
    <citation type="thesis" date="2021" institute="BYU ScholarsArchive" country="Provo, UT, USA">
        <title>Applications of and Algorithms for Genome Assembly and Genomic Analyses with an Emphasis on Marine Teleosts.</title>
        <authorList>
            <person name="Pickett B.D."/>
        </authorList>
    </citation>
    <scope>NUCLEOTIDE SEQUENCE</scope>
    <source>
        <strain evidence="1">HI-2016</strain>
    </source>
</reference>
<sequence length="86" mass="9701">MYLDFQIQALAQVAERQRGNWTPVIKCEEVSHGKRHGAALVDTHMEPSNCRGTFNPAKIQAVVGSFEELPFLSAYSPHISVQLERY</sequence>
<evidence type="ECO:0000313" key="2">
    <source>
        <dbReference type="Proteomes" id="UP000824540"/>
    </source>
</evidence>
<name>A0A8T2PTH1_9TELE</name>
<gene>
    <name evidence="1" type="ORF">JZ751_001342</name>
</gene>
<organism evidence="1 2">
    <name type="scientific">Albula glossodonta</name>
    <name type="common">roundjaw bonefish</name>
    <dbReference type="NCBI Taxonomy" id="121402"/>
    <lineage>
        <taxon>Eukaryota</taxon>
        <taxon>Metazoa</taxon>
        <taxon>Chordata</taxon>
        <taxon>Craniata</taxon>
        <taxon>Vertebrata</taxon>
        <taxon>Euteleostomi</taxon>
        <taxon>Actinopterygii</taxon>
        <taxon>Neopterygii</taxon>
        <taxon>Teleostei</taxon>
        <taxon>Albuliformes</taxon>
        <taxon>Albulidae</taxon>
        <taxon>Albula</taxon>
    </lineage>
</organism>
<proteinExistence type="predicted"/>
<comment type="caution">
    <text evidence="1">The sequence shown here is derived from an EMBL/GenBank/DDBJ whole genome shotgun (WGS) entry which is preliminary data.</text>
</comment>
<keyword evidence="2" id="KW-1185">Reference proteome</keyword>
<dbReference type="EMBL" id="JAFBMS010000002">
    <property type="protein sequence ID" value="KAG9354629.1"/>
    <property type="molecule type" value="Genomic_DNA"/>
</dbReference>
<evidence type="ECO:0000313" key="1">
    <source>
        <dbReference type="EMBL" id="KAG9354629.1"/>
    </source>
</evidence>
<dbReference type="OrthoDB" id="270584at2759"/>
<accession>A0A8T2PTH1</accession>
<dbReference type="AlphaFoldDB" id="A0A8T2PTH1"/>